<dbReference type="AlphaFoldDB" id="X6LW05"/>
<organism evidence="4 5">
    <name type="scientific">Reticulomyxa filosa</name>
    <dbReference type="NCBI Taxonomy" id="46433"/>
    <lineage>
        <taxon>Eukaryota</taxon>
        <taxon>Sar</taxon>
        <taxon>Rhizaria</taxon>
        <taxon>Retaria</taxon>
        <taxon>Foraminifera</taxon>
        <taxon>Monothalamids</taxon>
        <taxon>Reticulomyxidae</taxon>
        <taxon>Reticulomyxa</taxon>
    </lineage>
</organism>
<keyword evidence="2" id="KW-0677">Repeat</keyword>
<accession>X6LW05</accession>
<name>X6LW05_RETFI</name>
<comment type="caution">
    <text evidence="4">The sequence shown here is derived from an EMBL/GenBank/DDBJ whole genome shotgun (WGS) entry which is preliminary data.</text>
</comment>
<dbReference type="PROSITE" id="PS50294">
    <property type="entry name" value="WD_REPEATS_REGION"/>
    <property type="match status" value="2"/>
</dbReference>
<evidence type="ECO:0000256" key="2">
    <source>
        <dbReference type="ARBA" id="ARBA00022737"/>
    </source>
</evidence>
<dbReference type="Pfam" id="PF00400">
    <property type="entry name" value="WD40"/>
    <property type="match status" value="3"/>
</dbReference>
<dbReference type="InterPro" id="IPR001680">
    <property type="entry name" value="WD40_rpt"/>
</dbReference>
<dbReference type="InterPro" id="IPR015943">
    <property type="entry name" value="WD40/YVTN_repeat-like_dom_sf"/>
</dbReference>
<dbReference type="Gene3D" id="2.130.10.10">
    <property type="entry name" value="YVTN repeat-like/Quinoprotein amine dehydrogenase"/>
    <property type="match status" value="2"/>
</dbReference>
<keyword evidence="1 3" id="KW-0853">WD repeat</keyword>
<dbReference type="CDD" id="cd00200">
    <property type="entry name" value="WD40"/>
    <property type="match status" value="1"/>
</dbReference>
<evidence type="ECO:0000256" key="3">
    <source>
        <dbReference type="PROSITE-ProRule" id="PRU00221"/>
    </source>
</evidence>
<dbReference type="PROSITE" id="PS50082">
    <property type="entry name" value="WD_REPEATS_2"/>
    <property type="match status" value="3"/>
</dbReference>
<feature type="repeat" description="WD" evidence="3">
    <location>
        <begin position="70"/>
        <end position="111"/>
    </location>
</feature>
<feature type="repeat" description="WD" evidence="3">
    <location>
        <begin position="1"/>
        <end position="27"/>
    </location>
</feature>
<protein>
    <submittedName>
        <fullName evidence="4">G-protein beta WD-40 repeats containing protein</fullName>
    </submittedName>
</protein>
<dbReference type="PANTHER" id="PTHR19848:SF8">
    <property type="entry name" value="F-BOX AND WD REPEAT DOMAIN CONTAINING 7"/>
    <property type="match status" value="1"/>
</dbReference>
<dbReference type="EMBL" id="ASPP01027985">
    <property type="protein sequence ID" value="ETO05556.1"/>
    <property type="molecule type" value="Genomic_DNA"/>
</dbReference>
<dbReference type="SMART" id="SM00320">
    <property type="entry name" value="WD40"/>
    <property type="match status" value="2"/>
</dbReference>
<feature type="non-terminal residue" evidence="4">
    <location>
        <position position="1"/>
    </location>
</feature>
<dbReference type="OrthoDB" id="538223at2759"/>
<dbReference type="SUPFAM" id="SSF50978">
    <property type="entry name" value="WD40 repeat-like"/>
    <property type="match status" value="1"/>
</dbReference>
<gene>
    <name evidence="4" type="ORF">RFI_31840</name>
</gene>
<dbReference type="InterPro" id="IPR019775">
    <property type="entry name" value="WD40_repeat_CS"/>
</dbReference>
<feature type="repeat" description="WD" evidence="3">
    <location>
        <begin position="28"/>
        <end position="69"/>
    </location>
</feature>
<evidence type="ECO:0000256" key="1">
    <source>
        <dbReference type="ARBA" id="ARBA00022574"/>
    </source>
</evidence>
<evidence type="ECO:0000313" key="5">
    <source>
        <dbReference type="Proteomes" id="UP000023152"/>
    </source>
</evidence>
<dbReference type="Proteomes" id="UP000023152">
    <property type="component" value="Unassembled WGS sequence"/>
</dbReference>
<evidence type="ECO:0000313" key="4">
    <source>
        <dbReference type="EMBL" id="ETO05556.1"/>
    </source>
</evidence>
<reference evidence="4 5" key="1">
    <citation type="journal article" date="2013" name="Curr. Biol.">
        <title>The Genome of the Foraminiferan Reticulomyxa filosa.</title>
        <authorList>
            <person name="Glockner G."/>
            <person name="Hulsmann N."/>
            <person name="Schleicher M."/>
            <person name="Noegel A.A."/>
            <person name="Eichinger L."/>
            <person name="Gallinger C."/>
            <person name="Pawlowski J."/>
            <person name="Sierra R."/>
            <person name="Euteneuer U."/>
            <person name="Pillet L."/>
            <person name="Moustafa A."/>
            <person name="Platzer M."/>
            <person name="Groth M."/>
            <person name="Szafranski K."/>
            <person name="Schliwa M."/>
        </authorList>
    </citation>
    <scope>NUCLEOTIDE SEQUENCE [LARGE SCALE GENOMIC DNA]</scope>
</reference>
<dbReference type="InterPro" id="IPR036322">
    <property type="entry name" value="WD40_repeat_dom_sf"/>
</dbReference>
<dbReference type="PROSITE" id="PS00678">
    <property type="entry name" value="WD_REPEATS_1"/>
    <property type="match status" value="2"/>
</dbReference>
<dbReference type="InterPro" id="IPR020472">
    <property type="entry name" value="WD40_PAC1"/>
</dbReference>
<proteinExistence type="predicted"/>
<dbReference type="PRINTS" id="PR00320">
    <property type="entry name" value="GPROTEINBRPT"/>
</dbReference>
<dbReference type="PANTHER" id="PTHR19848">
    <property type="entry name" value="WD40 REPEAT PROTEIN"/>
    <property type="match status" value="1"/>
</dbReference>
<keyword evidence="5" id="KW-1185">Reference proteome</keyword>
<sequence>NGQMIVSASYDKTIAIWIVHSGEMIWHLQRHSDWVQAAKFSPDGRMVVSSSWDKTIRVWDLKTGKEVLILRGHLQWVTDAQFSPDGQTIVSGSADKTIRLWDSKTGQEIQTLEGHSKGVNELGLYLSYFHSKRFFCYCCVNDAVTQVKMSKQISDGIIGSEFSFFYVNVILNKFRKGMKITFGTSYIFHFLQF</sequence>